<evidence type="ECO:0000256" key="8">
    <source>
        <dbReference type="ARBA" id="ARBA00023143"/>
    </source>
</evidence>
<keyword evidence="4 11" id="KW-0145">Chemotaxis</keyword>
<accession>A0ABZ0UU26</accession>
<dbReference type="RefSeq" id="WP_323738653.1">
    <property type="nucleotide sequence ID" value="NZ_CP112932.1"/>
</dbReference>
<proteinExistence type="inferred from homology"/>
<keyword evidence="13" id="KW-0966">Cell projection</keyword>
<sequence>MSSDNIENNPNNLNREREPVTHSLLSTGVKAVLDQALQSYERLPMLEIVFEKFSQHLATAFRHLTSEAVDVEIVSFDSLRFGEYFKTMKAPLPIVVFKAIEWENLGLLILDDNLVFTFIDILLGGKKNATAQVKREASRGLTSIEQGIVKQISEIVLTELGHAFEPVSSTTFSLERLETNPNFATITRPGDAIIVLKIKIEIENRAVYMDLVIPYKTIEPIKEQLQQVFFGDKFGNDIVWEEMIFNAIYQIDLPIEAVIINKPTPLYEVINLKIGDTIVIDHVQHEDILIRSGHIALFKGQIGKVENKVAVSITKYY</sequence>
<dbReference type="SUPFAM" id="SSF103039">
    <property type="entry name" value="CheC-like"/>
    <property type="match status" value="1"/>
</dbReference>
<dbReference type="CDD" id="cd17908">
    <property type="entry name" value="FliM"/>
    <property type="match status" value="1"/>
</dbReference>
<dbReference type="PANTHER" id="PTHR30034">
    <property type="entry name" value="FLAGELLAR MOTOR SWITCH PROTEIN FLIM"/>
    <property type="match status" value="1"/>
</dbReference>
<protein>
    <recommendedName>
        <fullName evidence="2 10">Flagellar motor switch protein FliM</fullName>
    </recommendedName>
</protein>
<keyword evidence="13" id="KW-0969">Cilium</keyword>
<dbReference type="PANTHER" id="PTHR30034:SF3">
    <property type="entry name" value="FLAGELLAR MOTOR SWITCH PROTEIN FLIM"/>
    <property type="match status" value="1"/>
</dbReference>
<dbReference type="InterPro" id="IPR001689">
    <property type="entry name" value="Flag_FliM"/>
</dbReference>
<comment type="function">
    <text evidence="9 11">FliM is one of three proteins (FliG, FliN, FliM) that forms the rotor-mounted switch complex (C ring), located at the base of the basal body. This complex interacts with the CheY and CheZ chemotaxis proteins, in addition to contacting components of the motor that determine the direction of flagellar rotation.</text>
</comment>
<dbReference type="InterPro" id="IPR001543">
    <property type="entry name" value="FliN-like_C"/>
</dbReference>
<evidence type="ECO:0000256" key="2">
    <source>
        <dbReference type="ARBA" id="ARBA00021898"/>
    </source>
</evidence>
<dbReference type="NCBIfam" id="TIGR01397">
    <property type="entry name" value="fliM_switch"/>
    <property type="match status" value="1"/>
</dbReference>
<evidence type="ECO:0000256" key="9">
    <source>
        <dbReference type="ARBA" id="ARBA00025044"/>
    </source>
</evidence>
<dbReference type="Gene3D" id="3.40.1550.10">
    <property type="entry name" value="CheC-like"/>
    <property type="match status" value="1"/>
</dbReference>
<dbReference type="Pfam" id="PF01052">
    <property type="entry name" value="FliMN_C"/>
    <property type="match status" value="1"/>
</dbReference>
<feature type="domain" description="Flagellar motor switch protein FliN-like C-terminal" evidence="12">
    <location>
        <begin position="247"/>
        <end position="315"/>
    </location>
</feature>
<keyword evidence="14" id="KW-1185">Reference proteome</keyword>
<evidence type="ECO:0000256" key="1">
    <source>
        <dbReference type="ARBA" id="ARBA00011049"/>
    </source>
</evidence>
<evidence type="ECO:0000256" key="10">
    <source>
        <dbReference type="NCBIfam" id="TIGR01397"/>
    </source>
</evidence>
<evidence type="ECO:0000313" key="14">
    <source>
        <dbReference type="Proteomes" id="UP001326613"/>
    </source>
</evidence>
<dbReference type="InterPro" id="IPR028976">
    <property type="entry name" value="CheC-like_sf"/>
</dbReference>
<evidence type="ECO:0000256" key="5">
    <source>
        <dbReference type="ARBA" id="ARBA00022519"/>
    </source>
</evidence>
<evidence type="ECO:0000256" key="7">
    <source>
        <dbReference type="ARBA" id="ARBA00023136"/>
    </source>
</evidence>
<comment type="similarity">
    <text evidence="1 11">Belongs to the FliM family.</text>
</comment>
<dbReference type="PRINTS" id="PR00955">
    <property type="entry name" value="FLGMOTORFLIM"/>
</dbReference>
<reference evidence="13 14" key="1">
    <citation type="submission" date="2022-10" db="EMBL/GenBank/DDBJ databases">
        <title>Host association and intracellularity evolved multiple times independently in the Rickettsiales.</title>
        <authorList>
            <person name="Castelli M."/>
            <person name="Nardi T."/>
            <person name="Gammuto L."/>
            <person name="Bellinzona G."/>
            <person name="Sabaneyeva E."/>
            <person name="Potekhin A."/>
            <person name="Serra V."/>
            <person name="Petroni G."/>
            <person name="Sassera D."/>
        </authorList>
    </citation>
    <scope>NUCLEOTIDE SEQUENCE [LARGE SCALE GENOMIC DNA]</scope>
    <source>
        <strain evidence="13 14">Kr 154-4</strain>
    </source>
</reference>
<dbReference type="Gene3D" id="2.30.330.10">
    <property type="entry name" value="SpoA-like"/>
    <property type="match status" value="1"/>
</dbReference>
<keyword evidence="13" id="KW-0282">Flagellum</keyword>
<evidence type="ECO:0000313" key="13">
    <source>
        <dbReference type="EMBL" id="WPY00597.1"/>
    </source>
</evidence>
<evidence type="ECO:0000256" key="4">
    <source>
        <dbReference type="ARBA" id="ARBA00022500"/>
    </source>
</evidence>
<name>A0ABZ0UU26_9RICK</name>
<dbReference type="EMBL" id="CP112932">
    <property type="protein sequence ID" value="WPY00597.1"/>
    <property type="molecule type" value="Genomic_DNA"/>
</dbReference>
<keyword evidence="3 11" id="KW-1003">Cell membrane</keyword>
<evidence type="ECO:0000256" key="6">
    <source>
        <dbReference type="ARBA" id="ARBA00022779"/>
    </source>
</evidence>
<keyword evidence="6 11" id="KW-0283">Flagellar rotation</keyword>
<dbReference type="Proteomes" id="UP001326613">
    <property type="component" value="Chromosome"/>
</dbReference>
<keyword evidence="7 11" id="KW-0472">Membrane</keyword>
<evidence type="ECO:0000256" key="3">
    <source>
        <dbReference type="ARBA" id="ARBA00022475"/>
    </source>
</evidence>
<comment type="subcellular location">
    <subcellularLocation>
        <location evidence="11">Cell inner membrane</location>
        <topology evidence="11">Peripheral membrane protein</topology>
    </subcellularLocation>
    <subcellularLocation>
        <location evidence="11">Bacterial flagellum basal body</location>
    </subcellularLocation>
</comment>
<dbReference type="Pfam" id="PF02154">
    <property type="entry name" value="FliM"/>
    <property type="match status" value="1"/>
</dbReference>
<gene>
    <name evidence="13" type="ORF">Trichorick_00478</name>
</gene>
<evidence type="ECO:0000256" key="11">
    <source>
        <dbReference type="PIRNR" id="PIRNR002888"/>
    </source>
</evidence>
<organism evidence="13 14">
    <name type="scientific">Candidatus Trichorickettsia mobilis</name>
    <dbReference type="NCBI Taxonomy" id="1346319"/>
    <lineage>
        <taxon>Bacteria</taxon>
        <taxon>Pseudomonadati</taxon>
        <taxon>Pseudomonadota</taxon>
        <taxon>Alphaproteobacteria</taxon>
        <taxon>Rickettsiales</taxon>
        <taxon>Rickettsiaceae</taxon>
        <taxon>Rickettsieae</taxon>
        <taxon>Candidatus Trichorickettsia</taxon>
    </lineage>
</organism>
<dbReference type="PIRSF" id="PIRSF002888">
    <property type="entry name" value="FliM"/>
    <property type="match status" value="1"/>
</dbReference>
<keyword evidence="8 11" id="KW-0975">Bacterial flagellum</keyword>
<dbReference type="InterPro" id="IPR036429">
    <property type="entry name" value="SpoA-like_sf"/>
</dbReference>
<keyword evidence="5 11" id="KW-0997">Cell inner membrane</keyword>
<evidence type="ECO:0000259" key="12">
    <source>
        <dbReference type="Pfam" id="PF01052"/>
    </source>
</evidence>
<dbReference type="SUPFAM" id="SSF101801">
    <property type="entry name" value="Surface presentation of antigens (SPOA)"/>
    <property type="match status" value="1"/>
</dbReference>